<reference evidence="3 4" key="1">
    <citation type="submission" date="2019-08" db="EMBL/GenBank/DDBJ databases">
        <title>Whole genome of Aphis craccivora.</title>
        <authorList>
            <person name="Voronova N.V."/>
            <person name="Shulinski R.S."/>
            <person name="Bandarenka Y.V."/>
            <person name="Zhorov D.G."/>
            <person name="Warner D."/>
        </authorList>
    </citation>
    <scope>NUCLEOTIDE SEQUENCE [LARGE SCALE GENOMIC DNA]</scope>
    <source>
        <strain evidence="3">180601</strain>
        <tissue evidence="3">Whole Body</tissue>
    </source>
</reference>
<evidence type="ECO:0000313" key="3">
    <source>
        <dbReference type="EMBL" id="KAF0757742.1"/>
    </source>
</evidence>
<organism evidence="3 4">
    <name type="scientific">Aphis craccivora</name>
    <name type="common">Cowpea aphid</name>
    <dbReference type="NCBI Taxonomy" id="307492"/>
    <lineage>
        <taxon>Eukaryota</taxon>
        <taxon>Metazoa</taxon>
        <taxon>Ecdysozoa</taxon>
        <taxon>Arthropoda</taxon>
        <taxon>Hexapoda</taxon>
        <taxon>Insecta</taxon>
        <taxon>Pterygota</taxon>
        <taxon>Neoptera</taxon>
        <taxon>Paraneoptera</taxon>
        <taxon>Hemiptera</taxon>
        <taxon>Sternorrhyncha</taxon>
        <taxon>Aphidomorpha</taxon>
        <taxon>Aphidoidea</taxon>
        <taxon>Aphididae</taxon>
        <taxon>Aphidini</taxon>
        <taxon>Aphis</taxon>
        <taxon>Aphis</taxon>
    </lineage>
</organism>
<sequence length="388" mass="44694">MRDFVMNIKVLKKSQNILTIMLKIGENCKYLMLIFCYIPNSHNMHFLSILIKKNYSSLFFSILLFCFVFIKYWHFLNIMFNIGNSQPKIFNSIKTSYFIRKPNKYTYTNMTYFMPILVYYPSTETLPNVNFINKTKKIHYKKVKELMRNFFGAKFVFLPANSTHLIQPLNVAFFRPLKQVWKTILKEWKKGPGRKEPSVPKSIFPTLLDKLITALKILISGFEKCGIISLNRNKVLSMIPSANTPESSIEYSFVIEDSVLNILKELRYETSPNTRTKRTRVSVEPGRSVGISSSESDNGEDEERVDNPDVVLLDIDAPDIINVDEMNTDSPDNNDPFEINSNKPDSNVQTMPVTIAPNINNTIKTVQNVYDVDILDIDVGVMNLKGNF</sequence>
<evidence type="ECO:0000313" key="4">
    <source>
        <dbReference type="Proteomes" id="UP000478052"/>
    </source>
</evidence>
<keyword evidence="2" id="KW-0812">Transmembrane</keyword>
<dbReference type="EMBL" id="VUJU01003483">
    <property type="protein sequence ID" value="KAF0757742.1"/>
    <property type="molecule type" value="Genomic_DNA"/>
</dbReference>
<feature type="region of interest" description="Disordered" evidence="1">
    <location>
        <begin position="326"/>
        <end position="349"/>
    </location>
</feature>
<keyword evidence="2" id="KW-0472">Membrane</keyword>
<evidence type="ECO:0000256" key="1">
    <source>
        <dbReference type="SAM" id="MobiDB-lite"/>
    </source>
</evidence>
<feature type="compositionally biased region" description="Polar residues" evidence="1">
    <location>
        <begin position="328"/>
        <end position="349"/>
    </location>
</feature>
<feature type="region of interest" description="Disordered" evidence="1">
    <location>
        <begin position="273"/>
        <end position="307"/>
    </location>
</feature>
<name>A0A6G0YL89_APHCR</name>
<proteinExistence type="predicted"/>
<comment type="caution">
    <text evidence="3">The sequence shown here is derived from an EMBL/GenBank/DDBJ whole genome shotgun (WGS) entry which is preliminary data.</text>
</comment>
<dbReference type="OrthoDB" id="10065929at2759"/>
<keyword evidence="4" id="KW-1185">Reference proteome</keyword>
<dbReference type="Proteomes" id="UP000478052">
    <property type="component" value="Unassembled WGS sequence"/>
</dbReference>
<protein>
    <submittedName>
        <fullName evidence="3">DDE-1 domain-containing protein</fullName>
    </submittedName>
</protein>
<dbReference type="AlphaFoldDB" id="A0A6G0YL89"/>
<gene>
    <name evidence="3" type="ORF">FWK35_00012659</name>
</gene>
<evidence type="ECO:0000256" key="2">
    <source>
        <dbReference type="SAM" id="Phobius"/>
    </source>
</evidence>
<accession>A0A6G0YL89</accession>
<keyword evidence="2" id="KW-1133">Transmembrane helix</keyword>
<feature type="transmembrane region" description="Helical" evidence="2">
    <location>
        <begin position="57"/>
        <end position="76"/>
    </location>
</feature>